<name>A0ABT8J9T7_9BACL</name>
<keyword evidence="2" id="KW-1185">Reference proteome</keyword>
<comment type="caution">
    <text evidence="1">The sequence shown here is derived from an EMBL/GenBank/DDBJ whole genome shotgun (WGS) entry which is preliminary data.</text>
</comment>
<dbReference type="EMBL" id="JAROCD010000005">
    <property type="protein sequence ID" value="MDN4601870.1"/>
    <property type="molecule type" value="Genomic_DNA"/>
</dbReference>
<sequence>MSYSPVDYHQLLEKSLQDIESEIEQFIVLKHFIQKTLKEHNEMQSNAGSNYQIKTLDTRHMKKWTEFKEEEQINARNLYEKRVQLPNSFESDLHYLYDMPKPRHWPACS</sequence>
<proteinExistence type="predicted"/>
<accession>A0ABT8J9T7</accession>
<reference evidence="1" key="1">
    <citation type="submission" date="2023-03" db="EMBL/GenBank/DDBJ databases">
        <title>MT1 and MT2 Draft Genomes of Novel Species.</title>
        <authorList>
            <person name="Venkateswaran K."/>
        </authorList>
    </citation>
    <scope>NUCLEOTIDE SEQUENCE</scope>
    <source>
        <strain evidence="1">F6_3S_P_1C</strain>
    </source>
</reference>
<organism evidence="1 2">
    <name type="scientific">Paenibacillus vandeheii</name>
    <dbReference type="NCBI Taxonomy" id="3035917"/>
    <lineage>
        <taxon>Bacteria</taxon>
        <taxon>Bacillati</taxon>
        <taxon>Bacillota</taxon>
        <taxon>Bacilli</taxon>
        <taxon>Bacillales</taxon>
        <taxon>Paenibacillaceae</taxon>
        <taxon>Paenibacillus</taxon>
    </lineage>
</organism>
<gene>
    <name evidence="1" type="ORF">P5G61_11595</name>
</gene>
<evidence type="ECO:0000313" key="1">
    <source>
        <dbReference type="EMBL" id="MDN4601870.1"/>
    </source>
</evidence>
<evidence type="ECO:0000313" key="2">
    <source>
        <dbReference type="Proteomes" id="UP001174205"/>
    </source>
</evidence>
<protein>
    <submittedName>
        <fullName evidence="1">Uncharacterized protein</fullName>
    </submittedName>
</protein>
<dbReference type="Proteomes" id="UP001174205">
    <property type="component" value="Unassembled WGS sequence"/>
</dbReference>